<dbReference type="InterPro" id="IPR013783">
    <property type="entry name" value="Ig-like_fold"/>
</dbReference>
<dbReference type="Pfam" id="PF00630">
    <property type="entry name" value="Filamin"/>
    <property type="match status" value="1"/>
</dbReference>
<proteinExistence type="inferred from homology"/>
<dbReference type="GO" id="GO:0051015">
    <property type="term" value="F:actin filament binding"/>
    <property type="evidence" value="ECO:0007669"/>
    <property type="project" value="InterPro"/>
</dbReference>
<organism evidence="4 5">
    <name type="scientific">Macrostomum lignano</name>
    <dbReference type="NCBI Taxonomy" id="282301"/>
    <lineage>
        <taxon>Eukaryota</taxon>
        <taxon>Metazoa</taxon>
        <taxon>Spiralia</taxon>
        <taxon>Lophotrochozoa</taxon>
        <taxon>Platyhelminthes</taxon>
        <taxon>Rhabditophora</taxon>
        <taxon>Macrostomorpha</taxon>
        <taxon>Macrostomida</taxon>
        <taxon>Macrostomidae</taxon>
        <taxon>Macrostomum</taxon>
    </lineage>
</organism>
<dbReference type="PROSITE" id="PS50194">
    <property type="entry name" value="FILAMIN_REPEAT"/>
    <property type="match status" value="1"/>
</dbReference>
<evidence type="ECO:0000256" key="3">
    <source>
        <dbReference type="PROSITE-ProRule" id="PRU00087"/>
    </source>
</evidence>
<dbReference type="PANTHER" id="PTHR38537:SF8">
    <property type="entry name" value="FILAMIN-A"/>
    <property type="match status" value="1"/>
</dbReference>
<dbReference type="SUPFAM" id="SSF81296">
    <property type="entry name" value="E set domains"/>
    <property type="match status" value="1"/>
</dbReference>
<reference evidence="5" key="1">
    <citation type="submission" date="2016-11" db="UniProtKB">
        <authorList>
            <consortium name="WormBaseParasite"/>
        </authorList>
    </citation>
    <scope>IDENTIFICATION</scope>
</reference>
<dbReference type="WBParaSite" id="maker-unitig_20847-snap-gene-0.2-mRNA-1">
    <property type="protein sequence ID" value="maker-unitig_20847-snap-gene-0.2-mRNA-1"/>
    <property type="gene ID" value="maker-unitig_20847-snap-gene-0.2"/>
</dbReference>
<evidence type="ECO:0000313" key="4">
    <source>
        <dbReference type="Proteomes" id="UP000095280"/>
    </source>
</evidence>
<name>A0A1I8F5P3_9PLAT</name>
<dbReference type="AlphaFoldDB" id="A0A1I8F5P3"/>
<comment type="similarity">
    <text evidence="1">Belongs to the filamin family.</text>
</comment>
<dbReference type="InterPro" id="IPR014756">
    <property type="entry name" value="Ig_E-set"/>
</dbReference>
<protein>
    <submittedName>
        <fullName evidence="5">CAP_C domain-containing protein</fullName>
    </submittedName>
</protein>
<feature type="repeat" description="Filamin" evidence="3">
    <location>
        <begin position="166"/>
        <end position="260"/>
    </location>
</feature>
<keyword evidence="4" id="KW-1185">Reference proteome</keyword>
<dbReference type="GO" id="GO:0030036">
    <property type="term" value="P:actin cytoskeleton organization"/>
    <property type="evidence" value="ECO:0007669"/>
    <property type="project" value="InterPro"/>
</dbReference>
<accession>A0A1I8F5P3</accession>
<keyword evidence="2" id="KW-0677">Repeat</keyword>
<dbReference type="InterPro" id="IPR001298">
    <property type="entry name" value="Filamin/ABP280_rpt"/>
</dbReference>
<dbReference type="PANTHER" id="PTHR38537">
    <property type="entry name" value="JITTERBUG, ISOFORM N"/>
    <property type="match status" value="1"/>
</dbReference>
<sequence length="260" mass="27434">PGRAEVDCADCGDGVCLWVSVHGIGRPAARPGSYLGFSSARPRAPRPGQPLDVTVAAARSRTSAATGCLDPSLKPKAQACVGAVLASATSSRVQARGAGALEWQQSRAQQGTDRVQRSPRRRLVRHRVDGASARALRGVRHSGLMVGTRQGIPLGDWEANGGGSRRAELVANSVVVARRGRQGSRSPVKAFIAARVGQRASFLVATADAPSGALAVTIDGPSKVQLNCREMVDGYEFFYTPTTPGHYLVGIRVRRRVPHS</sequence>
<dbReference type="Proteomes" id="UP000095280">
    <property type="component" value="Unplaced"/>
</dbReference>
<dbReference type="InterPro" id="IPR017868">
    <property type="entry name" value="Filamin/ABP280_repeat-like"/>
</dbReference>
<evidence type="ECO:0000256" key="1">
    <source>
        <dbReference type="ARBA" id="ARBA00009238"/>
    </source>
</evidence>
<dbReference type="InterPro" id="IPR044801">
    <property type="entry name" value="Filamin"/>
</dbReference>
<dbReference type="Gene3D" id="2.60.40.10">
    <property type="entry name" value="Immunoglobulins"/>
    <property type="match status" value="1"/>
</dbReference>
<dbReference type="SMART" id="SM00557">
    <property type="entry name" value="IG_FLMN"/>
    <property type="match status" value="1"/>
</dbReference>
<evidence type="ECO:0000256" key="2">
    <source>
        <dbReference type="ARBA" id="ARBA00022737"/>
    </source>
</evidence>
<evidence type="ECO:0000313" key="5">
    <source>
        <dbReference type="WBParaSite" id="maker-unitig_20847-snap-gene-0.2-mRNA-1"/>
    </source>
</evidence>